<dbReference type="Gene3D" id="3.10.105.10">
    <property type="entry name" value="Dipeptide-binding Protein, Domain 3"/>
    <property type="match status" value="1"/>
</dbReference>
<dbReference type="GO" id="GO:1904680">
    <property type="term" value="F:peptide transmembrane transporter activity"/>
    <property type="evidence" value="ECO:0007669"/>
    <property type="project" value="TreeGrafter"/>
</dbReference>
<organism evidence="3 4">
    <name type="scientific">Marinomonas fungiae</name>
    <dbReference type="NCBI Taxonomy" id="1137284"/>
    <lineage>
        <taxon>Bacteria</taxon>
        <taxon>Pseudomonadati</taxon>
        <taxon>Pseudomonadota</taxon>
        <taxon>Gammaproteobacteria</taxon>
        <taxon>Oceanospirillales</taxon>
        <taxon>Oceanospirillaceae</taxon>
        <taxon>Marinomonas</taxon>
    </lineage>
</organism>
<dbReference type="RefSeq" id="WP_055462746.1">
    <property type="nucleotide sequence ID" value="NZ_CYHG01000004.1"/>
</dbReference>
<dbReference type="PIRSF" id="PIRSF002741">
    <property type="entry name" value="MppA"/>
    <property type="match status" value="1"/>
</dbReference>
<evidence type="ECO:0000259" key="2">
    <source>
        <dbReference type="Pfam" id="PF00496"/>
    </source>
</evidence>
<feature type="signal peptide" evidence="1">
    <location>
        <begin position="1"/>
        <end position="24"/>
    </location>
</feature>
<evidence type="ECO:0000313" key="3">
    <source>
        <dbReference type="EMBL" id="CUB03796.1"/>
    </source>
</evidence>
<feature type="chain" id="PRO_5005505667" evidence="1">
    <location>
        <begin position="25"/>
        <end position="512"/>
    </location>
</feature>
<dbReference type="AlphaFoldDB" id="A0A0K6IL37"/>
<accession>A0A0K6IL37</accession>
<dbReference type="Proteomes" id="UP000182769">
    <property type="component" value="Unassembled WGS sequence"/>
</dbReference>
<evidence type="ECO:0000256" key="1">
    <source>
        <dbReference type="SAM" id="SignalP"/>
    </source>
</evidence>
<dbReference type="EMBL" id="CYHG01000004">
    <property type="protein sequence ID" value="CUB03796.1"/>
    <property type="molecule type" value="Genomic_DNA"/>
</dbReference>
<name>A0A0K6IL37_9GAMM</name>
<dbReference type="OrthoDB" id="9801912at2"/>
<proteinExistence type="predicted"/>
<dbReference type="GO" id="GO:0030288">
    <property type="term" value="C:outer membrane-bounded periplasmic space"/>
    <property type="evidence" value="ECO:0007669"/>
    <property type="project" value="UniProtKB-ARBA"/>
</dbReference>
<feature type="domain" description="Solute-binding protein family 5" evidence="2">
    <location>
        <begin position="70"/>
        <end position="411"/>
    </location>
</feature>
<evidence type="ECO:0000313" key="4">
    <source>
        <dbReference type="Proteomes" id="UP000182769"/>
    </source>
</evidence>
<dbReference type="Gene3D" id="3.40.190.10">
    <property type="entry name" value="Periplasmic binding protein-like II"/>
    <property type="match status" value="1"/>
</dbReference>
<dbReference type="Pfam" id="PF00496">
    <property type="entry name" value="SBP_bac_5"/>
    <property type="match status" value="1"/>
</dbReference>
<dbReference type="STRING" id="1137284.GCA_001418205_01647"/>
<dbReference type="PANTHER" id="PTHR30290:SF83">
    <property type="entry name" value="ABC TRANSPORTER SUBSTRATE-BINDING PROTEIN"/>
    <property type="match status" value="1"/>
</dbReference>
<keyword evidence="4" id="KW-1185">Reference proteome</keyword>
<reference evidence="4" key="1">
    <citation type="submission" date="2015-08" db="EMBL/GenBank/DDBJ databases">
        <authorList>
            <person name="Varghese N."/>
        </authorList>
    </citation>
    <scope>NUCLEOTIDE SEQUENCE [LARGE SCALE GENOMIC DNA]</scope>
    <source>
        <strain evidence="4">JCM 18476</strain>
    </source>
</reference>
<dbReference type="GO" id="GO:0015833">
    <property type="term" value="P:peptide transport"/>
    <property type="evidence" value="ECO:0007669"/>
    <property type="project" value="TreeGrafter"/>
</dbReference>
<dbReference type="PANTHER" id="PTHR30290">
    <property type="entry name" value="PERIPLASMIC BINDING COMPONENT OF ABC TRANSPORTER"/>
    <property type="match status" value="1"/>
</dbReference>
<dbReference type="InterPro" id="IPR039424">
    <property type="entry name" value="SBP_5"/>
</dbReference>
<dbReference type="CDD" id="cd08490">
    <property type="entry name" value="PBP2_NikA_DppA_OppA_like_3"/>
    <property type="match status" value="1"/>
</dbReference>
<dbReference type="GO" id="GO:0043190">
    <property type="term" value="C:ATP-binding cassette (ABC) transporter complex"/>
    <property type="evidence" value="ECO:0007669"/>
    <property type="project" value="InterPro"/>
</dbReference>
<protein>
    <submittedName>
        <fullName evidence="3">ABC-type transport system, periplasmic component</fullName>
    </submittedName>
</protein>
<dbReference type="InterPro" id="IPR000914">
    <property type="entry name" value="SBP_5_dom"/>
</dbReference>
<dbReference type="SUPFAM" id="SSF53850">
    <property type="entry name" value="Periplasmic binding protein-like II"/>
    <property type="match status" value="1"/>
</dbReference>
<dbReference type="InterPro" id="IPR030678">
    <property type="entry name" value="Peptide/Ni-bd"/>
</dbReference>
<keyword evidence="1" id="KW-0732">Signal</keyword>
<gene>
    <name evidence="3" type="ORF">Ga0061065_104227</name>
</gene>
<sequence length="512" mass="56237">MQFVKATAFGALTLFTFAASTLQAAPTEQNTVKINAAFEFSSIDPSRSGYVFTRMQVIETLLNVDTQGNLIPGLATEWQILEQGKRWRLSLRDGVVFHNDKPMTAADVVAALNLAKSKPGAWQGVPVTNIKVVDEQHIDIELSTAYQPLGAILANYASAILAPESFGADGVATQVIGTGPFRTYEINTPHRLVVEKFPQYWGQTAQVEYVRYLTGHRAEARVLQARSGQADIVFGLDPAAAPMLKRLPNLSVIRSDLPRTLVVKVNAAHPDMKTVEARQALSLALNRRGIAAAVLRAPEAATAQILPSYMADWHLADTNIEQDLAQAKALLHAQGWQENSEGWLEKDGKLFEIDMITYADRPELTTVATAIQDQWRQLGVKLNVSITNSSAIPAGHADNSLDTALMARNYGTIADPLGILLKDLAGEKGGDWGAMNWDNESVKTSLNELLSESDANAYRQKAQTIAQAIYDERPLIPVASYVQQTAVTKKLDGFRFDPYERSYFLNELSWVK</sequence>